<proteinExistence type="predicted"/>
<keyword evidence="1" id="KW-1133">Transmembrane helix</keyword>
<dbReference type="AlphaFoldDB" id="A0A9P7GT16"/>
<keyword evidence="3" id="KW-1185">Reference proteome</keyword>
<sequence length="155" mass="17081">MTEGLAVASVYAQRSLFDGIVIATLGYGMKFTPILCLFMVVEAGFLGALLMLSIQLVQVLISRPKWGNSYYTIIGYFMVLFVLATVAIGGKLKYAELTFVDHRDYPGGPVGYFSSHLNDPVYIMCQVWYVLDLFALLHPSNSFAAPLLYPGSATF</sequence>
<keyword evidence="1" id="KW-0472">Membrane</keyword>
<accession>A0A9P7GT16</accession>
<dbReference type="EMBL" id="JABCKI010000128">
    <property type="protein sequence ID" value="KAG5652422.1"/>
    <property type="molecule type" value="Genomic_DNA"/>
</dbReference>
<evidence type="ECO:0000256" key="1">
    <source>
        <dbReference type="SAM" id="Phobius"/>
    </source>
</evidence>
<comment type="caution">
    <text evidence="2">The sequence shown here is derived from an EMBL/GenBank/DDBJ whole genome shotgun (WGS) entry which is preliminary data.</text>
</comment>
<evidence type="ECO:0000313" key="3">
    <source>
        <dbReference type="Proteomes" id="UP000717328"/>
    </source>
</evidence>
<gene>
    <name evidence="2" type="ORF">H0H81_005070</name>
</gene>
<evidence type="ECO:0000313" key="2">
    <source>
        <dbReference type="EMBL" id="KAG5652422.1"/>
    </source>
</evidence>
<dbReference type="Proteomes" id="UP000717328">
    <property type="component" value="Unassembled WGS sequence"/>
</dbReference>
<protein>
    <submittedName>
        <fullName evidence="2">Uncharacterized protein</fullName>
    </submittedName>
</protein>
<reference evidence="2" key="1">
    <citation type="submission" date="2021-02" db="EMBL/GenBank/DDBJ databases">
        <authorList>
            <person name="Nieuwenhuis M."/>
            <person name="Van De Peppel L.J.J."/>
        </authorList>
    </citation>
    <scope>NUCLEOTIDE SEQUENCE</scope>
    <source>
        <strain evidence="2">D49</strain>
    </source>
</reference>
<organism evidence="2 3">
    <name type="scientific">Sphagnurus paluster</name>
    <dbReference type="NCBI Taxonomy" id="117069"/>
    <lineage>
        <taxon>Eukaryota</taxon>
        <taxon>Fungi</taxon>
        <taxon>Dikarya</taxon>
        <taxon>Basidiomycota</taxon>
        <taxon>Agaricomycotina</taxon>
        <taxon>Agaricomycetes</taxon>
        <taxon>Agaricomycetidae</taxon>
        <taxon>Agaricales</taxon>
        <taxon>Tricholomatineae</taxon>
        <taxon>Lyophyllaceae</taxon>
        <taxon>Sphagnurus</taxon>
    </lineage>
</organism>
<feature type="transmembrane region" description="Helical" evidence="1">
    <location>
        <begin position="69"/>
        <end position="89"/>
    </location>
</feature>
<name>A0A9P7GT16_9AGAR</name>
<dbReference type="OrthoDB" id="2905268at2759"/>
<feature type="transmembrane region" description="Helical" evidence="1">
    <location>
        <begin position="34"/>
        <end position="57"/>
    </location>
</feature>
<reference evidence="2" key="2">
    <citation type="submission" date="2021-10" db="EMBL/GenBank/DDBJ databases">
        <title>Phylogenomics reveals ancestral predisposition of the termite-cultivated fungus Termitomyces towards a domesticated lifestyle.</title>
        <authorList>
            <person name="Auxier B."/>
            <person name="Grum-Grzhimaylo A."/>
            <person name="Cardenas M.E."/>
            <person name="Lodge J.D."/>
            <person name="Laessoe T."/>
            <person name="Pedersen O."/>
            <person name="Smith M.E."/>
            <person name="Kuyper T.W."/>
            <person name="Franco-Molano E.A."/>
            <person name="Baroni T.J."/>
            <person name="Aanen D.K."/>
        </authorList>
    </citation>
    <scope>NUCLEOTIDE SEQUENCE</scope>
    <source>
        <strain evidence="2">D49</strain>
    </source>
</reference>
<keyword evidence="1" id="KW-0812">Transmembrane</keyword>